<gene>
    <name evidence="1" type="ORF">CCAX7_27830</name>
</gene>
<keyword evidence="2" id="KW-1185">Reference proteome</keyword>
<name>A0A402CTI2_9BACT</name>
<dbReference type="AlphaFoldDB" id="A0A402CTI2"/>
<dbReference type="OrthoDB" id="3618415at2"/>
<dbReference type="Proteomes" id="UP000287394">
    <property type="component" value="Chromosome"/>
</dbReference>
<sequence>MPFPRKFQSLLEIERGDVTIPDYVWLVYAVCAVTKDSCGWGGWMVESAFQNDGGQSTSTGDILLPTMDEQRCPICGRETFRTGASVRMAPTQDQRLPRKPGVDYAVAPIEYDE</sequence>
<organism evidence="1 2">
    <name type="scientific">Capsulimonas corticalis</name>
    <dbReference type="NCBI Taxonomy" id="2219043"/>
    <lineage>
        <taxon>Bacteria</taxon>
        <taxon>Bacillati</taxon>
        <taxon>Armatimonadota</taxon>
        <taxon>Armatimonadia</taxon>
        <taxon>Capsulimonadales</taxon>
        <taxon>Capsulimonadaceae</taxon>
        <taxon>Capsulimonas</taxon>
    </lineage>
</organism>
<protein>
    <submittedName>
        <fullName evidence="1">Uncharacterized protein</fullName>
    </submittedName>
</protein>
<accession>A0A402CTI2</accession>
<dbReference type="KEGG" id="ccot:CCAX7_27830"/>
<evidence type="ECO:0000313" key="2">
    <source>
        <dbReference type="Proteomes" id="UP000287394"/>
    </source>
</evidence>
<dbReference type="EMBL" id="AP025739">
    <property type="protein sequence ID" value="BDI30732.1"/>
    <property type="molecule type" value="Genomic_DNA"/>
</dbReference>
<proteinExistence type="predicted"/>
<dbReference type="RefSeq" id="WP_119320671.1">
    <property type="nucleotide sequence ID" value="NZ_AP025739.1"/>
</dbReference>
<evidence type="ECO:0000313" key="1">
    <source>
        <dbReference type="EMBL" id="BDI30732.1"/>
    </source>
</evidence>
<reference evidence="1 2" key="1">
    <citation type="journal article" date="2019" name="Int. J. Syst. Evol. Microbiol.">
        <title>Capsulimonas corticalis gen. nov., sp. nov., an aerobic capsulated bacterium, of a novel bacterial order, Capsulimonadales ord. nov., of the class Armatimonadia of the phylum Armatimonadetes.</title>
        <authorList>
            <person name="Li J."/>
            <person name="Kudo C."/>
            <person name="Tonouchi A."/>
        </authorList>
    </citation>
    <scope>NUCLEOTIDE SEQUENCE [LARGE SCALE GENOMIC DNA]</scope>
    <source>
        <strain evidence="1 2">AX-7</strain>
    </source>
</reference>